<dbReference type="GO" id="GO:0006032">
    <property type="term" value="P:chitin catabolic process"/>
    <property type="evidence" value="ECO:0007669"/>
    <property type="project" value="UniProtKB-KW"/>
</dbReference>
<organism evidence="12 13">
    <name type="scientific">Candida theae</name>
    <dbReference type="NCBI Taxonomy" id="1198502"/>
    <lineage>
        <taxon>Eukaryota</taxon>
        <taxon>Fungi</taxon>
        <taxon>Dikarya</taxon>
        <taxon>Ascomycota</taxon>
        <taxon>Saccharomycotina</taxon>
        <taxon>Pichiomycetes</taxon>
        <taxon>Debaryomycetaceae</taxon>
        <taxon>Candida/Lodderomyces clade</taxon>
        <taxon>Candida</taxon>
    </lineage>
</organism>
<keyword evidence="6" id="KW-0119">Carbohydrate metabolism</keyword>
<dbReference type="InterPro" id="IPR045321">
    <property type="entry name" value="Cts1-like"/>
</dbReference>
<dbReference type="EMBL" id="JAIHNG010000087">
    <property type="protein sequence ID" value="KAI5960686.1"/>
    <property type="molecule type" value="Genomic_DNA"/>
</dbReference>
<dbReference type="Gene3D" id="3.20.20.80">
    <property type="entry name" value="Glycosidases"/>
    <property type="match status" value="1"/>
</dbReference>
<keyword evidence="7 9" id="KW-0326">Glycosidase</keyword>
<protein>
    <recommendedName>
        <fullName evidence="2">chitinase</fullName>
        <ecNumber evidence="2">3.2.1.14</ecNumber>
    </recommendedName>
</protein>
<dbReference type="EC" id="3.2.1.14" evidence="2"/>
<evidence type="ECO:0000313" key="13">
    <source>
        <dbReference type="Proteomes" id="UP001204833"/>
    </source>
</evidence>
<sequence>MLFILLLLRFTLASNIAAYWGQNAGGSQQSLGDYCSSSKAEIIILSFLNNFPTLGLNFANQCSQTYSDGLLHCSQIGQDIKSCQNQGKIILLSLGGATGNYGFSSDSEAQQFAGTLWNKFGGGQDNERPFDDAVVDGFDFDIENKDQTGYPALAKQLRSYFSSASKKYYLSAAPQCPYPDQSVGDLMSQVDLDFAFIQFYNNYCSIDKQFNWDTWSQYASGKNIKLYLGIAGSPSSAGSGYVDLSSVQNTIASIKSDASFGGVSVWDISSAPEQYIDGISEALQGSSSASVANSNTHYAQSTSAYWSGSTTSAAAVATAYTSIANSYTTIQPSPATYTPAATSSSTNAFLNWINGFFSSTKTASSQATAATITPSAPAPTTTSNWFDGLFTQEVTTYVTITTTVAPSIFKRDIIVDSEATNFQPGYLIVVTFISILFII</sequence>
<evidence type="ECO:0000313" key="12">
    <source>
        <dbReference type="EMBL" id="KAI5960686.1"/>
    </source>
</evidence>
<name>A0AAD5BG28_9ASCO</name>
<comment type="caution">
    <text evidence="12">The sequence shown here is derived from an EMBL/GenBank/DDBJ whole genome shotgun (WGS) entry which is preliminary data.</text>
</comment>
<evidence type="ECO:0000256" key="7">
    <source>
        <dbReference type="ARBA" id="ARBA00023295"/>
    </source>
</evidence>
<dbReference type="GeneID" id="76149942"/>
<dbReference type="PANTHER" id="PTHR45708:SF49">
    <property type="entry name" value="ENDOCHITINASE"/>
    <property type="match status" value="1"/>
</dbReference>
<proteinExistence type="inferred from homology"/>
<dbReference type="InterPro" id="IPR050542">
    <property type="entry name" value="Glycosyl_Hydrlase18_Chitinase"/>
</dbReference>
<dbReference type="InterPro" id="IPR017853">
    <property type="entry name" value="GH"/>
</dbReference>
<evidence type="ECO:0000256" key="5">
    <source>
        <dbReference type="ARBA" id="ARBA00023024"/>
    </source>
</evidence>
<dbReference type="RefSeq" id="XP_051609610.1">
    <property type="nucleotide sequence ID" value="XM_051751136.1"/>
</dbReference>
<evidence type="ECO:0000256" key="3">
    <source>
        <dbReference type="ARBA" id="ARBA00022669"/>
    </source>
</evidence>
<dbReference type="CDD" id="cd02877">
    <property type="entry name" value="GH18_hevamine_XipI_class_III"/>
    <property type="match status" value="1"/>
</dbReference>
<evidence type="ECO:0000256" key="4">
    <source>
        <dbReference type="ARBA" id="ARBA00022801"/>
    </source>
</evidence>
<keyword evidence="3" id="KW-0147">Chitin-binding</keyword>
<dbReference type="InterPro" id="IPR001579">
    <property type="entry name" value="Glyco_hydro_18_chit_AS"/>
</dbReference>
<evidence type="ECO:0000256" key="8">
    <source>
        <dbReference type="ARBA" id="ARBA00023326"/>
    </source>
</evidence>
<dbReference type="SUPFAM" id="SSF51445">
    <property type="entry name" value="(Trans)glycosidases"/>
    <property type="match status" value="1"/>
</dbReference>
<keyword evidence="4 9" id="KW-0378">Hydrolase</keyword>
<accession>A0AAD5BG28</accession>
<dbReference type="GO" id="GO:0008061">
    <property type="term" value="F:chitin binding"/>
    <property type="evidence" value="ECO:0007669"/>
    <property type="project" value="UniProtKB-KW"/>
</dbReference>
<dbReference type="Pfam" id="PF00704">
    <property type="entry name" value="Glyco_hydro_18"/>
    <property type="match status" value="1"/>
</dbReference>
<keyword evidence="5" id="KW-0146">Chitin degradation</keyword>
<comment type="similarity">
    <text evidence="10">Belongs to the glycosyl hydrolase 18 family.</text>
</comment>
<keyword evidence="8" id="KW-0624">Polysaccharide degradation</keyword>
<dbReference type="GO" id="GO:0005576">
    <property type="term" value="C:extracellular region"/>
    <property type="evidence" value="ECO:0007669"/>
    <property type="project" value="TreeGrafter"/>
</dbReference>
<evidence type="ECO:0000256" key="10">
    <source>
        <dbReference type="RuleBase" id="RU004453"/>
    </source>
</evidence>
<evidence type="ECO:0000256" key="6">
    <source>
        <dbReference type="ARBA" id="ARBA00023277"/>
    </source>
</evidence>
<evidence type="ECO:0000259" key="11">
    <source>
        <dbReference type="PROSITE" id="PS51910"/>
    </source>
</evidence>
<dbReference type="PANTHER" id="PTHR45708">
    <property type="entry name" value="ENDOCHITINASE"/>
    <property type="match status" value="1"/>
</dbReference>
<dbReference type="PROSITE" id="PS01095">
    <property type="entry name" value="GH18_1"/>
    <property type="match status" value="1"/>
</dbReference>
<dbReference type="GO" id="GO:0008843">
    <property type="term" value="F:endochitinase activity"/>
    <property type="evidence" value="ECO:0007669"/>
    <property type="project" value="UniProtKB-EC"/>
</dbReference>
<dbReference type="InterPro" id="IPR001223">
    <property type="entry name" value="Glyco_hydro18_cat"/>
</dbReference>
<evidence type="ECO:0000256" key="9">
    <source>
        <dbReference type="RuleBase" id="RU000489"/>
    </source>
</evidence>
<dbReference type="PROSITE" id="PS51910">
    <property type="entry name" value="GH18_2"/>
    <property type="match status" value="1"/>
</dbReference>
<dbReference type="GO" id="GO:0000272">
    <property type="term" value="P:polysaccharide catabolic process"/>
    <property type="evidence" value="ECO:0007669"/>
    <property type="project" value="UniProtKB-KW"/>
</dbReference>
<keyword evidence="13" id="KW-1185">Reference proteome</keyword>
<dbReference type="Proteomes" id="UP001204833">
    <property type="component" value="Unassembled WGS sequence"/>
</dbReference>
<comment type="catalytic activity">
    <reaction evidence="1">
        <text>Random endo-hydrolysis of N-acetyl-beta-D-glucosaminide (1-&gt;4)-beta-linkages in chitin and chitodextrins.</text>
        <dbReference type="EC" id="3.2.1.14"/>
    </reaction>
</comment>
<gene>
    <name evidence="12" type="ORF">KGF57_001883</name>
</gene>
<evidence type="ECO:0000256" key="2">
    <source>
        <dbReference type="ARBA" id="ARBA00012729"/>
    </source>
</evidence>
<feature type="domain" description="GH18" evidence="11">
    <location>
        <begin position="14"/>
        <end position="286"/>
    </location>
</feature>
<reference evidence="12 13" key="1">
    <citation type="journal article" date="2022" name="DNA Res.">
        <title>Genome analysis of five recently described species of the CUG-Ser clade uncovers Candida theae as a new hybrid lineage with pathogenic potential in the Candida parapsilosis species complex.</title>
        <authorList>
            <person name="Mixao V."/>
            <person name="Del Olmo V."/>
            <person name="Hegedusova E."/>
            <person name="Saus E."/>
            <person name="Pryszcz L."/>
            <person name="Cillingova A."/>
            <person name="Nosek J."/>
            <person name="Gabaldon T."/>
        </authorList>
    </citation>
    <scope>NUCLEOTIDE SEQUENCE [LARGE SCALE GENOMIC DNA]</scope>
    <source>
        <strain evidence="12 13">CBS 12239</strain>
    </source>
</reference>
<evidence type="ECO:0000256" key="1">
    <source>
        <dbReference type="ARBA" id="ARBA00000822"/>
    </source>
</evidence>
<dbReference type="AlphaFoldDB" id="A0AAD5BG28"/>